<name>A0AAV2NMS8_9HYME</name>
<evidence type="ECO:0000313" key="2">
    <source>
        <dbReference type="EMBL" id="CAL1680576.1"/>
    </source>
</evidence>
<reference evidence="2" key="1">
    <citation type="submission" date="2024-04" db="EMBL/GenBank/DDBJ databases">
        <authorList>
            <consortium name="Molecular Ecology Group"/>
        </authorList>
    </citation>
    <scope>NUCLEOTIDE SEQUENCE</scope>
</reference>
<proteinExistence type="predicted"/>
<evidence type="ECO:0000256" key="1">
    <source>
        <dbReference type="SAM" id="MobiDB-lite"/>
    </source>
</evidence>
<protein>
    <submittedName>
        <fullName evidence="2">Uncharacterized protein</fullName>
    </submittedName>
</protein>
<dbReference type="AlphaFoldDB" id="A0AAV2NMS8"/>
<keyword evidence="3" id="KW-1185">Reference proteome</keyword>
<dbReference type="Proteomes" id="UP001497644">
    <property type="component" value="Chromosome 2"/>
</dbReference>
<feature type="region of interest" description="Disordered" evidence="1">
    <location>
        <begin position="45"/>
        <end position="67"/>
    </location>
</feature>
<sequence>MKVTTTLYQPFDSAKSNHSPPGFFCEAYLKVLVDTHLFASWSHTFSEDQGGGEASNEQKNTFIRHKWDDKEAKRNALHASREGF</sequence>
<gene>
    <name evidence="2" type="ORF">LPLAT_LOCUS6572</name>
</gene>
<dbReference type="EMBL" id="OZ034825">
    <property type="protein sequence ID" value="CAL1680576.1"/>
    <property type="molecule type" value="Genomic_DNA"/>
</dbReference>
<accession>A0AAV2NMS8</accession>
<organism evidence="2 3">
    <name type="scientific">Lasius platythorax</name>
    <dbReference type="NCBI Taxonomy" id="488582"/>
    <lineage>
        <taxon>Eukaryota</taxon>
        <taxon>Metazoa</taxon>
        <taxon>Ecdysozoa</taxon>
        <taxon>Arthropoda</taxon>
        <taxon>Hexapoda</taxon>
        <taxon>Insecta</taxon>
        <taxon>Pterygota</taxon>
        <taxon>Neoptera</taxon>
        <taxon>Endopterygota</taxon>
        <taxon>Hymenoptera</taxon>
        <taxon>Apocrita</taxon>
        <taxon>Aculeata</taxon>
        <taxon>Formicoidea</taxon>
        <taxon>Formicidae</taxon>
        <taxon>Formicinae</taxon>
        <taxon>Lasius</taxon>
        <taxon>Lasius</taxon>
    </lineage>
</organism>
<evidence type="ECO:0000313" key="3">
    <source>
        <dbReference type="Proteomes" id="UP001497644"/>
    </source>
</evidence>